<name>A0A1D2QLR7_9GAMM</name>
<evidence type="ECO:0000256" key="1">
    <source>
        <dbReference type="SAM" id="Phobius"/>
    </source>
</evidence>
<feature type="transmembrane region" description="Helical" evidence="1">
    <location>
        <begin position="91"/>
        <end position="110"/>
    </location>
</feature>
<dbReference type="AlphaFoldDB" id="A0A1D2QLR7"/>
<evidence type="ECO:0000313" key="2">
    <source>
        <dbReference type="EMBL" id="ODS22507.1"/>
    </source>
</evidence>
<comment type="caution">
    <text evidence="2">The sequence shown here is derived from an EMBL/GenBank/DDBJ whole genome shotgun (WGS) entry which is preliminary data.</text>
</comment>
<keyword evidence="1" id="KW-1133">Transmembrane helix</keyword>
<accession>A0A1D2QLR7</accession>
<reference evidence="2 3" key="1">
    <citation type="journal article" date="2016" name="Appl. Environ. Microbiol.">
        <title>Lack of Overt Genome Reduction in the Bryostatin-Producing Bryozoan Symbiont "Candidatus Endobugula sertula".</title>
        <authorList>
            <person name="Miller I.J."/>
            <person name="Vanee N."/>
            <person name="Fong S.S."/>
            <person name="Lim-Fong G.E."/>
            <person name="Kwan J.C."/>
        </authorList>
    </citation>
    <scope>NUCLEOTIDE SEQUENCE [LARGE SCALE GENOMIC DNA]</scope>
    <source>
        <strain evidence="2">AB1-4</strain>
    </source>
</reference>
<protein>
    <submittedName>
        <fullName evidence="2">Uncharacterized protein</fullName>
    </submittedName>
</protein>
<gene>
    <name evidence="2" type="ORF">AB835_13785</name>
</gene>
<dbReference type="EMBL" id="MDLC01000072">
    <property type="protein sequence ID" value="ODS22507.1"/>
    <property type="molecule type" value="Genomic_DNA"/>
</dbReference>
<feature type="transmembrane region" description="Helical" evidence="1">
    <location>
        <begin position="41"/>
        <end position="61"/>
    </location>
</feature>
<organism evidence="2 3">
    <name type="scientific">Candidatus Endobugula sertula</name>
    <name type="common">Bugula neritina bacterial symbiont</name>
    <dbReference type="NCBI Taxonomy" id="62101"/>
    <lineage>
        <taxon>Bacteria</taxon>
        <taxon>Pseudomonadati</taxon>
        <taxon>Pseudomonadota</taxon>
        <taxon>Gammaproteobacteria</taxon>
        <taxon>Cellvibrionales</taxon>
        <taxon>Cellvibrionaceae</taxon>
        <taxon>Candidatus Endobugula</taxon>
    </lineage>
</organism>
<keyword evidence="1" id="KW-0812">Transmembrane</keyword>
<keyword evidence="1" id="KW-0472">Membrane</keyword>
<feature type="transmembrane region" description="Helical" evidence="1">
    <location>
        <begin position="12"/>
        <end position="35"/>
    </location>
</feature>
<feature type="transmembrane region" description="Helical" evidence="1">
    <location>
        <begin position="68"/>
        <end position="85"/>
    </location>
</feature>
<dbReference type="Proteomes" id="UP000242502">
    <property type="component" value="Unassembled WGS sequence"/>
</dbReference>
<sequence>MPIYLTKVDKNTLPFISLLATLALYISIMLCMWLLDIHARYAFLLTTQGFIILYGASILAFYKLTSGFFARIIAIAALCSWSFLMHGFVLLILYPIVLFVIGVCIKNNVFKGFTLMGLKR</sequence>
<proteinExistence type="predicted"/>
<evidence type="ECO:0000313" key="3">
    <source>
        <dbReference type="Proteomes" id="UP000242502"/>
    </source>
</evidence>